<proteinExistence type="inferred from homology"/>
<feature type="domain" description="D-isomer specific 2-hydroxyacid dehydrogenase catalytic" evidence="4">
    <location>
        <begin position="8"/>
        <end position="319"/>
    </location>
</feature>
<comment type="similarity">
    <text evidence="1 3">Belongs to the D-isomer specific 2-hydroxyacid dehydrogenase family.</text>
</comment>
<dbReference type="CDD" id="cd05301">
    <property type="entry name" value="GDH"/>
    <property type="match status" value="1"/>
</dbReference>
<keyword evidence="2 3" id="KW-0560">Oxidoreductase</keyword>
<evidence type="ECO:0000313" key="7">
    <source>
        <dbReference type="Proteomes" id="UP000199095"/>
    </source>
</evidence>
<dbReference type="GO" id="GO:0016618">
    <property type="term" value="F:hydroxypyruvate reductase [NAD(P)H] activity"/>
    <property type="evidence" value="ECO:0007669"/>
    <property type="project" value="TreeGrafter"/>
</dbReference>
<dbReference type="FunFam" id="3.40.50.720:FF:000462">
    <property type="entry name" value="Glyoxylate reductase (NADP+)"/>
    <property type="match status" value="1"/>
</dbReference>
<dbReference type="InterPro" id="IPR036291">
    <property type="entry name" value="NAD(P)-bd_dom_sf"/>
</dbReference>
<dbReference type="Proteomes" id="UP000199095">
    <property type="component" value="Unassembled WGS sequence"/>
</dbReference>
<dbReference type="Pfam" id="PF02826">
    <property type="entry name" value="2-Hacid_dh_C"/>
    <property type="match status" value="1"/>
</dbReference>
<reference evidence="7" key="1">
    <citation type="submission" date="2016-10" db="EMBL/GenBank/DDBJ databases">
        <authorList>
            <person name="Varghese N."/>
            <person name="Submissions S."/>
        </authorList>
    </citation>
    <scope>NUCLEOTIDE SEQUENCE [LARGE SCALE GENOMIC DNA]</scope>
    <source>
        <strain evidence="7">CGMCC 1.3566</strain>
    </source>
</reference>
<evidence type="ECO:0000256" key="1">
    <source>
        <dbReference type="ARBA" id="ARBA00005854"/>
    </source>
</evidence>
<dbReference type="AlphaFoldDB" id="A0A1H9Y872"/>
<gene>
    <name evidence="6" type="ORF">SAMN05421676_10167</name>
</gene>
<dbReference type="GO" id="GO:0005829">
    <property type="term" value="C:cytosol"/>
    <property type="evidence" value="ECO:0007669"/>
    <property type="project" value="TreeGrafter"/>
</dbReference>
<dbReference type="InterPro" id="IPR029752">
    <property type="entry name" value="D-isomer_DH_CS1"/>
</dbReference>
<dbReference type="InterPro" id="IPR029753">
    <property type="entry name" value="D-isomer_DH_CS"/>
</dbReference>
<dbReference type="OrthoDB" id="9805416at2"/>
<name>A0A1H9Y872_9BACI</name>
<dbReference type="PANTHER" id="PTHR10996">
    <property type="entry name" value="2-HYDROXYACID DEHYDROGENASE-RELATED"/>
    <property type="match status" value="1"/>
</dbReference>
<dbReference type="GO" id="GO:0030267">
    <property type="term" value="F:glyoxylate reductase (NADPH) activity"/>
    <property type="evidence" value="ECO:0007669"/>
    <property type="project" value="TreeGrafter"/>
</dbReference>
<protein>
    <submittedName>
        <fullName evidence="6">Glyoxylate reductase</fullName>
    </submittedName>
</protein>
<dbReference type="Gene3D" id="3.40.50.720">
    <property type="entry name" value="NAD(P)-binding Rossmann-like Domain"/>
    <property type="match status" value="2"/>
</dbReference>
<dbReference type="SUPFAM" id="SSF51735">
    <property type="entry name" value="NAD(P)-binding Rossmann-fold domains"/>
    <property type="match status" value="1"/>
</dbReference>
<dbReference type="Pfam" id="PF00389">
    <property type="entry name" value="2-Hacid_dh"/>
    <property type="match status" value="1"/>
</dbReference>
<evidence type="ECO:0000256" key="3">
    <source>
        <dbReference type="RuleBase" id="RU003719"/>
    </source>
</evidence>
<dbReference type="SUPFAM" id="SSF52283">
    <property type="entry name" value="Formate/glycerate dehydrogenase catalytic domain-like"/>
    <property type="match status" value="1"/>
</dbReference>
<evidence type="ECO:0000259" key="5">
    <source>
        <dbReference type="Pfam" id="PF02826"/>
    </source>
</evidence>
<evidence type="ECO:0000313" key="6">
    <source>
        <dbReference type="EMBL" id="SES65110.1"/>
    </source>
</evidence>
<organism evidence="6 7">
    <name type="scientific">Salinibacillus kushneri</name>
    <dbReference type="NCBI Taxonomy" id="237682"/>
    <lineage>
        <taxon>Bacteria</taxon>
        <taxon>Bacillati</taxon>
        <taxon>Bacillota</taxon>
        <taxon>Bacilli</taxon>
        <taxon>Bacillales</taxon>
        <taxon>Bacillaceae</taxon>
        <taxon>Salinibacillus</taxon>
    </lineage>
</organism>
<dbReference type="PROSITE" id="PS00065">
    <property type="entry name" value="D_2_HYDROXYACID_DH_1"/>
    <property type="match status" value="1"/>
</dbReference>
<dbReference type="EMBL" id="FOHJ01000001">
    <property type="protein sequence ID" value="SES65110.1"/>
    <property type="molecule type" value="Genomic_DNA"/>
</dbReference>
<sequence length="321" mass="36475">MMKPTIYVSRKIPNEFFEPYQNDWNVEMWHEETQVVDRDVFLKHVQKADALFTTLTERVDREALDQAKNLKVIANLAVGYDNIDVEYAKEKGIVVTNTPDVLSETTADLTFALLMATARRIVEAEQFIKDGKWTNWAPFLLAGADIHHKTIGIVGMGRIGEAIARRARGFDMKILYHNRSRKEKVEQEIGALYSSFDELITTSDFVVCMTPLTEDTENMFQAEEFKKMKSSAIFINTSRGGVVNEEDLYNALKKKDIQAAGLDVFQNEPIDEHHPLLQLENVTALPHIGSATYETRSKMITLCLHNINQVLKGNKPITPIL</sequence>
<dbReference type="RefSeq" id="WP_093130822.1">
    <property type="nucleotide sequence ID" value="NZ_FOHJ01000001.1"/>
</dbReference>
<dbReference type="PANTHER" id="PTHR10996:SF283">
    <property type="entry name" value="GLYOXYLATE_HYDROXYPYRUVATE REDUCTASE B"/>
    <property type="match status" value="1"/>
</dbReference>
<accession>A0A1H9Y872</accession>
<dbReference type="InterPro" id="IPR006140">
    <property type="entry name" value="D-isomer_DH_NAD-bd"/>
</dbReference>
<dbReference type="PROSITE" id="PS00671">
    <property type="entry name" value="D_2_HYDROXYACID_DH_3"/>
    <property type="match status" value="1"/>
</dbReference>
<evidence type="ECO:0000259" key="4">
    <source>
        <dbReference type="Pfam" id="PF00389"/>
    </source>
</evidence>
<feature type="domain" description="D-isomer specific 2-hydroxyacid dehydrogenase NAD-binding" evidence="5">
    <location>
        <begin position="111"/>
        <end position="289"/>
    </location>
</feature>
<dbReference type="InterPro" id="IPR006139">
    <property type="entry name" value="D-isomer_2_OHA_DH_cat_dom"/>
</dbReference>
<keyword evidence="7" id="KW-1185">Reference proteome</keyword>
<evidence type="ECO:0000256" key="2">
    <source>
        <dbReference type="ARBA" id="ARBA00023002"/>
    </source>
</evidence>
<dbReference type="InterPro" id="IPR050223">
    <property type="entry name" value="D-isomer_2-hydroxyacid_DH"/>
</dbReference>
<dbReference type="STRING" id="237682.SAMN05421676_10167"/>
<dbReference type="GO" id="GO:0051287">
    <property type="term" value="F:NAD binding"/>
    <property type="evidence" value="ECO:0007669"/>
    <property type="project" value="InterPro"/>
</dbReference>